<feature type="transmembrane region" description="Helical" evidence="8">
    <location>
        <begin position="184"/>
        <end position="201"/>
    </location>
</feature>
<feature type="transmembrane region" description="Helical" evidence="8">
    <location>
        <begin position="107"/>
        <end position="126"/>
    </location>
</feature>
<sequence>MIAYSSMRIYRGEAHDIEHIRAAGIPNFFGVTLYSFMCQHSLPSMVNYVKNKGAKFNYLILLSMCAAFVLYLSTVLTASFAFKGSELHSIYSMNFDKEGEGWFDDFLYYYLMVFPTIALSASYPIIGITLRENLISLTEIALKQPLKQPLRDWVAPVVAIVPSFVLVMLIPSAVLVFASYVGSYAGSFVQYFIPACLVLWARKTIKKEFPGVKMQHNKNSIILFRNKVIPSLVIIWTFVGIGIVTYYFITK</sequence>
<dbReference type="OrthoDB" id="294541at2759"/>
<evidence type="ECO:0000256" key="3">
    <source>
        <dbReference type="ARBA" id="ARBA00022475"/>
    </source>
</evidence>
<evidence type="ECO:0000256" key="2">
    <source>
        <dbReference type="ARBA" id="ARBA00022448"/>
    </source>
</evidence>
<keyword evidence="10" id="KW-1185">Reference proteome</keyword>
<keyword evidence="6 8" id="KW-1133">Transmembrane helix</keyword>
<reference evidence="9 10" key="1">
    <citation type="journal article" date="2014" name="Genome Biol. Evol.">
        <title>The genome of the myxosporean Thelohanellus kitauei shows adaptations to nutrient acquisition within its fish host.</title>
        <authorList>
            <person name="Yang Y."/>
            <person name="Xiong J."/>
            <person name="Zhou Z."/>
            <person name="Huo F."/>
            <person name="Miao W."/>
            <person name="Ran C."/>
            <person name="Liu Y."/>
            <person name="Zhang J."/>
            <person name="Feng J."/>
            <person name="Wang M."/>
            <person name="Wang M."/>
            <person name="Wang L."/>
            <person name="Yao B."/>
        </authorList>
    </citation>
    <scope>NUCLEOTIDE SEQUENCE [LARGE SCALE GENOMIC DNA]</scope>
    <source>
        <strain evidence="9">Wuqing</strain>
    </source>
</reference>
<keyword evidence="7 8" id="KW-0472">Membrane</keyword>
<evidence type="ECO:0000256" key="5">
    <source>
        <dbReference type="ARBA" id="ARBA00022692"/>
    </source>
</evidence>
<feature type="transmembrane region" description="Helical" evidence="8">
    <location>
        <begin position="228"/>
        <end position="249"/>
    </location>
</feature>
<evidence type="ECO:0000313" key="10">
    <source>
        <dbReference type="Proteomes" id="UP000031668"/>
    </source>
</evidence>
<comment type="caution">
    <text evidence="9">The sequence shown here is derived from an EMBL/GenBank/DDBJ whole genome shotgun (WGS) entry which is preliminary data.</text>
</comment>
<keyword evidence="3" id="KW-1003">Cell membrane</keyword>
<evidence type="ECO:0000256" key="7">
    <source>
        <dbReference type="ARBA" id="ARBA00023136"/>
    </source>
</evidence>
<keyword evidence="2" id="KW-0813">Transport</keyword>
<dbReference type="OMA" id="MIAYSSM"/>
<dbReference type="GO" id="GO:0005886">
    <property type="term" value="C:plasma membrane"/>
    <property type="evidence" value="ECO:0007669"/>
    <property type="project" value="UniProtKB-SubCell"/>
</dbReference>
<dbReference type="Proteomes" id="UP000031668">
    <property type="component" value="Unassembled WGS sequence"/>
</dbReference>
<organism evidence="9 10">
    <name type="scientific">Thelohanellus kitauei</name>
    <name type="common">Myxosporean</name>
    <dbReference type="NCBI Taxonomy" id="669202"/>
    <lineage>
        <taxon>Eukaryota</taxon>
        <taxon>Metazoa</taxon>
        <taxon>Cnidaria</taxon>
        <taxon>Myxozoa</taxon>
        <taxon>Myxosporea</taxon>
        <taxon>Bivalvulida</taxon>
        <taxon>Platysporina</taxon>
        <taxon>Myxobolidae</taxon>
        <taxon>Thelohanellus</taxon>
    </lineage>
</organism>
<evidence type="ECO:0000256" key="8">
    <source>
        <dbReference type="SAM" id="Phobius"/>
    </source>
</evidence>
<proteinExistence type="predicted"/>
<feature type="transmembrane region" description="Helical" evidence="8">
    <location>
        <begin position="153"/>
        <end position="178"/>
    </location>
</feature>
<evidence type="ECO:0000256" key="6">
    <source>
        <dbReference type="ARBA" id="ARBA00022989"/>
    </source>
</evidence>
<accession>A0A0C2MAH2</accession>
<gene>
    <name evidence="9" type="ORF">RF11_08801</name>
</gene>
<keyword evidence="5 8" id="KW-0812">Transmembrane</keyword>
<name>A0A0C2MAH2_THEKT</name>
<keyword evidence="4" id="KW-0997">Cell inner membrane</keyword>
<dbReference type="InterPro" id="IPR018227">
    <property type="entry name" value="Amino_acid_transport_2"/>
</dbReference>
<dbReference type="Pfam" id="PF03222">
    <property type="entry name" value="Trp_Tyr_perm"/>
    <property type="match status" value="1"/>
</dbReference>
<evidence type="ECO:0000313" key="9">
    <source>
        <dbReference type="EMBL" id="KII63991.1"/>
    </source>
</evidence>
<dbReference type="AlphaFoldDB" id="A0A0C2MAH2"/>
<dbReference type="PANTHER" id="PTHR16189">
    <property type="entry name" value="TRANSMEMBRANE PROTEIN 104-RELATED"/>
    <property type="match status" value="1"/>
</dbReference>
<comment type="subcellular location">
    <subcellularLocation>
        <location evidence="1">Cell inner membrane</location>
        <topology evidence="1">Multi-pass membrane protein</topology>
    </subcellularLocation>
</comment>
<evidence type="ECO:0000256" key="4">
    <source>
        <dbReference type="ARBA" id="ARBA00022519"/>
    </source>
</evidence>
<feature type="transmembrane region" description="Helical" evidence="8">
    <location>
        <begin position="58"/>
        <end position="82"/>
    </location>
</feature>
<evidence type="ECO:0000256" key="1">
    <source>
        <dbReference type="ARBA" id="ARBA00004429"/>
    </source>
</evidence>
<dbReference type="PANTHER" id="PTHR16189:SF0">
    <property type="entry name" value="TRANSMEMBRANE PROTEIN 104"/>
    <property type="match status" value="1"/>
</dbReference>
<protein>
    <submittedName>
        <fullName evidence="9">Transmembrane protein 104</fullName>
    </submittedName>
</protein>
<dbReference type="EMBL" id="JWZT01004477">
    <property type="protein sequence ID" value="KII63991.1"/>
    <property type="molecule type" value="Genomic_DNA"/>
</dbReference>
<dbReference type="GO" id="GO:0003333">
    <property type="term" value="P:amino acid transmembrane transport"/>
    <property type="evidence" value="ECO:0007669"/>
    <property type="project" value="InterPro"/>
</dbReference>